<evidence type="ECO:0000256" key="4">
    <source>
        <dbReference type="ARBA" id="ARBA00022989"/>
    </source>
</evidence>
<gene>
    <name evidence="8" type="ORF">GCM10009111_09260</name>
</gene>
<feature type="transmembrane region" description="Helical" evidence="6">
    <location>
        <begin position="318"/>
        <end position="339"/>
    </location>
</feature>
<feature type="transmembrane region" description="Helical" evidence="6">
    <location>
        <begin position="130"/>
        <end position="151"/>
    </location>
</feature>
<dbReference type="InterPro" id="IPR018461">
    <property type="entry name" value="Na/H_Antiport_NhaC-like_C"/>
</dbReference>
<evidence type="ECO:0000313" key="9">
    <source>
        <dbReference type="Proteomes" id="UP001500021"/>
    </source>
</evidence>
<protein>
    <submittedName>
        <fullName evidence="8">Na+/H+ antiporter NhaC family protein</fullName>
    </submittedName>
</protein>
<feature type="transmembrane region" description="Helical" evidence="6">
    <location>
        <begin position="163"/>
        <end position="186"/>
    </location>
</feature>
<evidence type="ECO:0000313" key="8">
    <source>
        <dbReference type="EMBL" id="GAA0813618.1"/>
    </source>
</evidence>
<feature type="transmembrane region" description="Helical" evidence="6">
    <location>
        <begin position="256"/>
        <end position="276"/>
    </location>
</feature>
<feature type="transmembrane region" description="Helical" evidence="6">
    <location>
        <begin position="390"/>
        <end position="418"/>
    </location>
</feature>
<keyword evidence="2" id="KW-1003">Cell membrane</keyword>
<comment type="subcellular location">
    <subcellularLocation>
        <location evidence="1">Cell membrane</location>
        <topology evidence="1">Multi-pass membrane protein</topology>
    </subcellularLocation>
</comment>
<dbReference type="Pfam" id="PF03553">
    <property type="entry name" value="Na_H_antiporter"/>
    <property type="match status" value="1"/>
</dbReference>
<feature type="transmembrane region" description="Helical" evidence="6">
    <location>
        <begin position="450"/>
        <end position="469"/>
    </location>
</feature>
<sequence length="470" mass="50197">MLAAVFTSEFLLALAEHNNAVFYGGIGLIERVVSVVISPGNARILIFSLLIGALLAYVRNSGGVTATVEKLVNKGIAKSRRQVGSLTMFTGVVIFIESNLSVLTAGILSRDLFDKFKMSRARLAFIIDSTSAPVCILILLNGWGAYILALLSNYDLGQSSVSILWGTIAFNFYAIIALLMVMYTVFFDKVHGPLRKLELSQQSISTSTSYTKTSTVNNSVLTQEDNNVSQNSHSTNQPANNDNLTESIVAPTKARFMIIPLLTMVLSMFFFMYWTGNGDITQGSGGKSVLYATCVALVVTYYLLFFSKRYRHDELVSVGFSGIAELLPLVTIVLLSLTLGASLKDLGTGIFISGVVGDYLPLVLVVPMLFIAGAVISFSTGTSWGTFAILIPIGVPLIQSLGLPPSLVIAAILGGGIFGDHCSPISDTTCVSAIASGCDLLEHVQTQLPYALFGGAVTLCAYILASVVML</sequence>
<proteinExistence type="predicted"/>
<dbReference type="Proteomes" id="UP001500021">
    <property type="component" value="Unassembled WGS sequence"/>
</dbReference>
<accession>A0ABN1L4J0</accession>
<organism evidence="8 9">
    <name type="scientific">Colwellia asteriadis</name>
    <dbReference type="NCBI Taxonomy" id="517723"/>
    <lineage>
        <taxon>Bacteria</taxon>
        <taxon>Pseudomonadati</taxon>
        <taxon>Pseudomonadota</taxon>
        <taxon>Gammaproteobacteria</taxon>
        <taxon>Alteromonadales</taxon>
        <taxon>Colwelliaceae</taxon>
        <taxon>Colwellia</taxon>
    </lineage>
</organism>
<evidence type="ECO:0000256" key="5">
    <source>
        <dbReference type="ARBA" id="ARBA00023136"/>
    </source>
</evidence>
<evidence type="ECO:0000256" key="3">
    <source>
        <dbReference type="ARBA" id="ARBA00022692"/>
    </source>
</evidence>
<dbReference type="EMBL" id="BAAAFA010000002">
    <property type="protein sequence ID" value="GAA0813618.1"/>
    <property type="molecule type" value="Genomic_DNA"/>
</dbReference>
<keyword evidence="9" id="KW-1185">Reference proteome</keyword>
<keyword evidence="4 6" id="KW-1133">Transmembrane helix</keyword>
<feature type="transmembrane region" description="Helical" evidence="6">
    <location>
        <begin position="359"/>
        <end position="378"/>
    </location>
</feature>
<reference evidence="8 9" key="1">
    <citation type="journal article" date="2019" name="Int. J. Syst. Evol. Microbiol.">
        <title>The Global Catalogue of Microorganisms (GCM) 10K type strain sequencing project: providing services to taxonomists for standard genome sequencing and annotation.</title>
        <authorList>
            <consortium name="The Broad Institute Genomics Platform"/>
            <consortium name="The Broad Institute Genome Sequencing Center for Infectious Disease"/>
            <person name="Wu L."/>
            <person name="Ma J."/>
        </authorList>
    </citation>
    <scope>NUCLEOTIDE SEQUENCE [LARGE SCALE GENOMIC DNA]</scope>
    <source>
        <strain evidence="8 9">JCM 15608</strain>
    </source>
</reference>
<feature type="domain" description="Na+/H+ antiporter NhaC-like C-terminal" evidence="7">
    <location>
        <begin position="135"/>
        <end position="465"/>
    </location>
</feature>
<evidence type="ECO:0000259" key="7">
    <source>
        <dbReference type="Pfam" id="PF03553"/>
    </source>
</evidence>
<evidence type="ECO:0000256" key="6">
    <source>
        <dbReference type="SAM" id="Phobius"/>
    </source>
</evidence>
<comment type="caution">
    <text evidence="8">The sequence shown here is derived from an EMBL/GenBank/DDBJ whole genome shotgun (WGS) entry which is preliminary data.</text>
</comment>
<evidence type="ECO:0000256" key="2">
    <source>
        <dbReference type="ARBA" id="ARBA00022475"/>
    </source>
</evidence>
<feature type="transmembrane region" description="Helical" evidence="6">
    <location>
        <begin position="288"/>
        <end position="306"/>
    </location>
</feature>
<evidence type="ECO:0000256" key="1">
    <source>
        <dbReference type="ARBA" id="ARBA00004651"/>
    </source>
</evidence>
<feature type="transmembrane region" description="Helical" evidence="6">
    <location>
        <begin position="44"/>
        <end position="66"/>
    </location>
</feature>
<keyword evidence="3 6" id="KW-0812">Transmembrane</keyword>
<keyword evidence="5 6" id="KW-0472">Membrane</keyword>
<feature type="transmembrane region" description="Helical" evidence="6">
    <location>
        <begin position="86"/>
        <end position="109"/>
    </location>
</feature>
<dbReference type="PANTHER" id="PTHR43478:SF1">
    <property type="entry name" value="NA+_H+ ANTIPORTER NHAC-LIKE C-TERMINAL DOMAIN-CONTAINING PROTEIN"/>
    <property type="match status" value="1"/>
</dbReference>
<name>A0ABN1L4J0_9GAMM</name>
<feature type="transmembrane region" description="Helical" evidence="6">
    <location>
        <begin position="20"/>
        <end position="37"/>
    </location>
</feature>
<dbReference type="PANTHER" id="PTHR43478">
    <property type="entry name" value="NA+/H+ ANTIPORTER-RELATED"/>
    <property type="match status" value="1"/>
</dbReference>